<evidence type="ECO:0000313" key="3">
    <source>
        <dbReference type="Proteomes" id="UP000448575"/>
    </source>
</evidence>
<evidence type="ECO:0000256" key="1">
    <source>
        <dbReference type="SAM" id="SignalP"/>
    </source>
</evidence>
<gene>
    <name evidence="2" type="ORF">GTP41_04090</name>
</gene>
<feature type="signal peptide" evidence="1">
    <location>
        <begin position="1"/>
        <end position="21"/>
    </location>
</feature>
<name>A0A6N9HEJ5_9BURK</name>
<keyword evidence="1" id="KW-0732">Signal</keyword>
<dbReference type="NCBIfam" id="TIGR02595">
    <property type="entry name" value="PEP_CTERM"/>
    <property type="match status" value="1"/>
</dbReference>
<feature type="chain" id="PRO_5027012219" evidence="1">
    <location>
        <begin position="22"/>
        <end position="264"/>
    </location>
</feature>
<accession>A0A6N9HEJ5</accession>
<dbReference type="RefSeq" id="WP_161024282.1">
    <property type="nucleotide sequence ID" value="NZ_WWCJ01000002.1"/>
</dbReference>
<dbReference type="EMBL" id="WWCJ01000002">
    <property type="protein sequence ID" value="MYN01275.1"/>
    <property type="molecule type" value="Genomic_DNA"/>
</dbReference>
<protein>
    <submittedName>
        <fullName evidence="2">PEP-CTERM sorting domain-containing protein</fullName>
    </submittedName>
</protein>
<evidence type="ECO:0000313" key="2">
    <source>
        <dbReference type="EMBL" id="MYN01275.1"/>
    </source>
</evidence>
<dbReference type="Proteomes" id="UP000448575">
    <property type="component" value="Unassembled WGS sequence"/>
</dbReference>
<organism evidence="2 3">
    <name type="scientific">Pseudoduganella guangdongensis</name>
    <dbReference type="NCBI Taxonomy" id="2692179"/>
    <lineage>
        <taxon>Bacteria</taxon>
        <taxon>Pseudomonadati</taxon>
        <taxon>Pseudomonadota</taxon>
        <taxon>Betaproteobacteria</taxon>
        <taxon>Burkholderiales</taxon>
        <taxon>Oxalobacteraceae</taxon>
        <taxon>Telluria group</taxon>
        <taxon>Pseudoduganella</taxon>
    </lineage>
</organism>
<keyword evidence="3" id="KW-1185">Reference proteome</keyword>
<dbReference type="AlphaFoldDB" id="A0A6N9HEJ5"/>
<comment type="caution">
    <text evidence="2">The sequence shown here is derived from an EMBL/GenBank/DDBJ whole genome shotgun (WGS) entry which is preliminary data.</text>
</comment>
<sequence length="264" mass="28421">MTSNKFLVGIAALVFAACAQAAPVSLSANTASSTHMAYGQWNSFNINVNSLLLGQGLGSKDVTSAQLTVSAYSQAALAYDHYTYDGHSTTSETRPKPGNCNNVNCAPVDVTTTYKYTEYYQDEIADTMWVLAGSTWAYDVTDQQTSLSGYVTADQPWYKSGNDRQGWYKQFNSIRTSVSSYSGNLSVTLDLDATALADLSKDGILSFFVYGGWGQFDVKSYGLKLTAQATPLAPAETPVPVPTSLLLTGLGLAALATMRRRRKA</sequence>
<reference evidence="2 3" key="1">
    <citation type="submission" date="2019-12" db="EMBL/GenBank/DDBJ databases">
        <title>Novel species isolated from a subtropical stream in China.</title>
        <authorList>
            <person name="Lu H."/>
        </authorList>
    </citation>
    <scope>NUCLEOTIDE SEQUENCE [LARGE SCALE GENOMIC DNA]</scope>
    <source>
        <strain evidence="2 3">DS3</strain>
    </source>
</reference>
<dbReference type="PROSITE" id="PS51257">
    <property type="entry name" value="PROKAR_LIPOPROTEIN"/>
    <property type="match status" value="1"/>
</dbReference>
<dbReference type="InterPro" id="IPR013424">
    <property type="entry name" value="Ice-binding_C"/>
</dbReference>
<proteinExistence type="predicted"/>